<feature type="domain" description="HTH araC/xylS-type" evidence="4">
    <location>
        <begin position="166"/>
        <end position="262"/>
    </location>
</feature>
<dbReference type="PROSITE" id="PS01124">
    <property type="entry name" value="HTH_ARAC_FAMILY_2"/>
    <property type="match status" value="1"/>
</dbReference>
<dbReference type="Pfam" id="PF12833">
    <property type="entry name" value="HTH_18"/>
    <property type="match status" value="1"/>
</dbReference>
<keyword evidence="1" id="KW-0805">Transcription regulation</keyword>
<protein>
    <submittedName>
        <fullName evidence="5">AraC-like DNA-binding protein</fullName>
    </submittedName>
</protein>
<dbReference type="Proteomes" id="UP000549971">
    <property type="component" value="Unassembled WGS sequence"/>
</dbReference>
<dbReference type="EMBL" id="JACHMY010000001">
    <property type="protein sequence ID" value="MBB5833632.1"/>
    <property type="molecule type" value="Genomic_DNA"/>
</dbReference>
<accession>A0A7W9J0Z8</accession>
<evidence type="ECO:0000313" key="5">
    <source>
        <dbReference type="EMBL" id="MBB5833632.1"/>
    </source>
</evidence>
<dbReference type="RefSeq" id="WP_184793499.1">
    <property type="nucleotide sequence ID" value="NZ_JACHMY010000001.1"/>
</dbReference>
<keyword evidence="2 5" id="KW-0238">DNA-binding</keyword>
<name>A0A7W9J0Z8_9ACTN</name>
<evidence type="ECO:0000256" key="2">
    <source>
        <dbReference type="ARBA" id="ARBA00023125"/>
    </source>
</evidence>
<reference evidence="5 6" key="1">
    <citation type="submission" date="2020-08" db="EMBL/GenBank/DDBJ databases">
        <title>Sequencing the genomes of 1000 actinobacteria strains.</title>
        <authorList>
            <person name="Klenk H.-P."/>
        </authorList>
    </citation>
    <scope>NUCLEOTIDE SEQUENCE [LARGE SCALE GENOMIC DNA]</scope>
    <source>
        <strain evidence="5 6">DSM 28967</strain>
    </source>
</reference>
<dbReference type="InterPro" id="IPR018062">
    <property type="entry name" value="HTH_AraC-typ_CS"/>
</dbReference>
<dbReference type="SMART" id="SM00342">
    <property type="entry name" value="HTH_ARAC"/>
    <property type="match status" value="1"/>
</dbReference>
<dbReference type="InterPro" id="IPR018060">
    <property type="entry name" value="HTH_AraC"/>
</dbReference>
<dbReference type="GO" id="GO:0043565">
    <property type="term" value="F:sequence-specific DNA binding"/>
    <property type="evidence" value="ECO:0007669"/>
    <property type="project" value="InterPro"/>
</dbReference>
<dbReference type="GO" id="GO:0003700">
    <property type="term" value="F:DNA-binding transcription factor activity"/>
    <property type="evidence" value="ECO:0007669"/>
    <property type="project" value="InterPro"/>
</dbReference>
<dbReference type="Gene3D" id="1.10.10.60">
    <property type="entry name" value="Homeodomain-like"/>
    <property type="match status" value="1"/>
</dbReference>
<dbReference type="AlphaFoldDB" id="A0A7W9J0Z8"/>
<organism evidence="5 6">
    <name type="scientific">Kribbella italica</name>
    <dbReference type="NCBI Taxonomy" id="1540520"/>
    <lineage>
        <taxon>Bacteria</taxon>
        <taxon>Bacillati</taxon>
        <taxon>Actinomycetota</taxon>
        <taxon>Actinomycetes</taxon>
        <taxon>Propionibacteriales</taxon>
        <taxon>Kribbellaceae</taxon>
        <taxon>Kribbella</taxon>
    </lineage>
</organism>
<evidence type="ECO:0000259" key="4">
    <source>
        <dbReference type="PROSITE" id="PS01124"/>
    </source>
</evidence>
<dbReference type="PANTHER" id="PTHR11019">
    <property type="entry name" value="HTH-TYPE TRANSCRIPTIONAL REGULATOR NIMR"/>
    <property type="match status" value="1"/>
</dbReference>
<dbReference type="PANTHER" id="PTHR11019:SF199">
    <property type="entry name" value="HTH-TYPE TRANSCRIPTIONAL REGULATOR NIMR"/>
    <property type="match status" value="1"/>
</dbReference>
<dbReference type="InterPro" id="IPR009057">
    <property type="entry name" value="Homeodomain-like_sf"/>
</dbReference>
<evidence type="ECO:0000256" key="3">
    <source>
        <dbReference type="ARBA" id="ARBA00023163"/>
    </source>
</evidence>
<gene>
    <name evidence="5" type="ORF">HDA39_000366</name>
</gene>
<keyword evidence="3" id="KW-0804">Transcription</keyword>
<evidence type="ECO:0000313" key="6">
    <source>
        <dbReference type="Proteomes" id="UP000549971"/>
    </source>
</evidence>
<proteinExistence type="predicted"/>
<evidence type="ECO:0000256" key="1">
    <source>
        <dbReference type="ARBA" id="ARBA00023015"/>
    </source>
</evidence>
<comment type="caution">
    <text evidence="5">The sequence shown here is derived from an EMBL/GenBank/DDBJ whole genome shotgun (WGS) entry which is preliminary data.</text>
</comment>
<dbReference type="SUPFAM" id="SSF46689">
    <property type="entry name" value="Homeodomain-like"/>
    <property type="match status" value="2"/>
</dbReference>
<keyword evidence="6" id="KW-1185">Reference proteome</keyword>
<dbReference type="PROSITE" id="PS00041">
    <property type="entry name" value="HTH_ARAC_FAMILY_1"/>
    <property type="match status" value="1"/>
</dbReference>
<sequence>MSLVTVFGTDPETCEEYGYGLGRPDGILVLRYTSAGALDFAESRQDILHQLYWSPDGPLSVTHGVSTHFVDSTDSVWVHRAVTHAVHALDRQTVYRICLREVPEALAGLRIATASMPPATAELVGSLASPCAEEVALSHRRTLMSSLGASVRDLSAPHSDGPGWALRVARALAQDPSDPTTLDEWATRLHLSVKTLQRDFLREFGQPFTTWRTDLRLRASLVLLDTHPVTEVAHRVGYSTPSAYITAFTRHYGHTPGRHPLRHTG</sequence>